<accession>A0A521BCL0</accession>
<dbReference type="InterPro" id="IPR036691">
    <property type="entry name" value="Endo/exonu/phosph_ase_sf"/>
</dbReference>
<keyword evidence="1" id="KW-0732">Signal</keyword>
<keyword evidence="4" id="KW-1185">Reference proteome</keyword>
<dbReference type="OrthoDB" id="9802724at2"/>
<dbReference type="Proteomes" id="UP000317557">
    <property type="component" value="Unassembled WGS sequence"/>
</dbReference>
<dbReference type="AlphaFoldDB" id="A0A521BCL0"/>
<proteinExistence type="predicted"/>
<evidence type="ECO:0000313" key="3">
    <source>
        <dbReference type="EMBL" id="SMO44823.1"/>
    </source>
</evidence>
<evidence type="ECO:0000256" key="1">
    <source>
        <dbReference type="SAM" id="SignalP"/>
    </source>
</evidence>
<protein>
    <recommendedName>
        <fullName evidence="2">Endonuclease/exonuclease/phosphatase domain-containing protein</fullName>
    </recommendedName>
</protein>
<organism evidence="3 4">
    <name type="scientific">Gracilimonas mengyeensis</name>
    <dbReference type="NCBI Taxonomy" id="1302730"/>
    <lineage>
        <taxon>Bacteria</taxon>
        <taxon>Pseudomonadati</taxon>
        <taxon>Balneolota</taxon>
        <taxon>Balneolia</taxon>
        <taxon>Balneolales</taxon>
        <taxon>Balneolaceae</taxon>
        <taxon>Gracilimonas</taxon>
    </lineage>
</organism>
<name>A0A521BCL0_9BACT</name>
<dbReference type="InterPro" id="IPR005135">
    <property type="entry name" value="Endo/exonuclease/phosphatase"/>
</dbReference>
<dbReference type="EMBL" id="FXTP01000002">
    <property type="protein sequence ID" value="SMO44823.1"/>
    <property type="molecule type" value="Genomic_DNA"/>
</dbReference>
<dbReference type="Gene3D" id="3.60.10.10">
    <property type="entry name" value="Endonuclease/exonuclease/phosphatase"/>
    <property type="match status" value="1"/>
</dbReference>
<dbReference type="SUPFAM" id="SSF56219">
    <property type="entry name" value="DNase I-like"/>
    <property type="match status" value="1"/>
</dbReference>
<feature type="chain" id="PRO_5022148839" description="Endonuclease/exonuclease/phosphatase domain-containing protein" evidence="1">
    <location>
        <begin position="20"/>
        <end position="502"/>
    </location>
</feature>
<dbReference type="PANTHER" id="PTHR42834:SF1">
    <property type="entry name" value="ENDONUCLEASE_EXONUCLEASE_PHOSPHATASE FAMILY PROTEIN (AFU_ORTHOLOGUE AFUA_3G09210)"/>
    <property type="match status" value="1"/>
</dbReference>
<gene>
    <name evidence="3" type="ORF">SAMN06265219_102182</name>
</gene>
<feature type="signal peptide" evidence="1">
    <location>
        <begin position="1"/>
        <end position="19"/>
    </location>
</feature>
<reference evidence="3 4" key="1">
    <citation type="submission" date="2017-05" db="EMBL/GenBank/DDBJ databases">
        <authorList>
            <person name="Varghese N."/>
            <person name="Submissions S."/>
        </authorList>
    </citation>
    <scope>NUCLEOTIDE SEQUENCE [LARGE SCALE GENOMIC DNA]</scope>
    <source>
        <strain evidence="3 4">DSM 21985</strain>
    </source>
</reference>
<feature type="domain" description="Endonuclease/exonuclease/phosphatase" evidence="2">
    <location>
        <begin position="185"/>
        <end position="377"/>
    </location>
</feature>
<evidence type="ECO:0000313" key="4">
    <source>
        <dbReference type="Proteomes" id="UP000317557"/>
    </source>
</evidence>
<evidence type="ECO:0000259" key="2">
    <source>
        <dbReference type="Pfam" id="PF19580"/>
    </source>
</evidence>
<sequence>MKKLLLVILGLFVVVPISAQSQSEESYTLVSYNIENLFDADGIAVYDDYRPEDEDGDPLYTPADVLTKIEHAIRVLKQYNEGKGPDIAAIVELESDFTPGEELSPQAFLKKYEGTSLENMLGEGFNEEIADLPSHLLLLKGMIDSDMWDYQVAVGKSKMNDRGEPENVQKTVIYSRFPIQTEKTKAHHLYRARPILETWIEVNGEELVVFNNHWKSGASSWEMEQIRLQNAEVLRARLDELLAENPDQDIVLAGDFNSDYNQSYRYDFEKTAVNDVLRSVGDEAMVAEGGATAVYNLWYEWSIDQRGSDAYRGKWGTLMQLMISSGMYDEESLQYVDNSFSVGDFGFNTHSSSGEPKRWSSTFDGSGYSDHLPVSMKFRIAEGKAEYSNFSQNDDEQWQPIELQYSIPESYFSEEEFTAKDPRTKPEFFNEYVYATATVTEDYDFVVDGITYDVYAPSFRLENEFGEVAGTGQEIQFYGRFSQYRGTWQFVVESPEFIISEQ</sequence>
<dbReference type="Pfam" id="PF19580">
    <property type="entry name" value="Exo_endo_phos_3"/>
    <property type="match status" value="1"/>
</dbReference>
<dbReference type="RefSeq" id="WP_142453197.1">
    <property type="nucleotide sequence ID" value="NZ_FXTP01000002.1"/>
</dbReference>
<dbReference type="GO" id="GO:0003824">
    <property type="term" value="F:catalytic activity"/>
    <property type="evidence" value="ECO:0007669"/>
    <property type="project" value="InterPro"/>
</dbReference>
<dbReference type="PANTHER" id="PTHR42834">
    <property type="entry name" value="ENDONUCLEASE/EXONUCLEASE/PHOSPHATASE FAMILY PROTEIN (AFU_ORTHOLOGUE AFUA_3G09210)"/>
    <property type="match status" value="1"/>
</dbReference>